<gene>
    <name evidence="2" type="primary">Hypp7418</name>
    <name evidence="2" type="ORF">BLAG_LOCUS7485</name>
</gene>
<name>A0A8J9Z0L8_BRALA</name>
<dbReference type="InterPro" id="IPR027843">
    <property type="entry name" value="DUF4440"/>
</dbReference>
<dbReference type="SUPFAM" id="SSF54427">
    <property type="entry name" value="NTF2-like"/>
    <property type="match status" value="1"/>
</dbReference>
<dbReference type="InterPro" id="IPR032710">
    <property type="entry name" value="NTF2-like_dom_sf"/>
</dbReference>
<dbReference type="PANTHER" id="PTHR31664">
    <property type="entry name" value="PROTEIN CBG16427"/>
    <property type="match status" value="1"/>
</dbReference>
<proteinExistence type="predicted"/>
<evidence type="ECO:0000313" key="3">
    <source>
        <dbReference type="Proteomes" id="UP000838412"/>
    </source>
</evidence>
<dbReference type="Proteomes" id="UP000838412">
    <property type="component" value="Chromosome 14"/>
</dbReference>
<dbReference type="Gene3D" id="3.10.450.50">
    <property type="match status" value="1"/>
</dbReference>
<dbReference type="AlphaFoldDB" id="A0A8J9Z0L8"/>
<organism evidence="2 3">
    <name type="scientific">Branchiostoma lanceolatum</name>
    <name type="common">Common lancelet</name>
    <name type="synonym">Amphioxus lanceolatum</name>
    <dbReference type="NCBI Taxonomy" id="7740"/>
    <lineage>
        <taxon>Eukaryota</taxon>
        <taxon>Metazoa</taxon>
        <taxon>Chordata</taxon>
        <taxon>Cephalochordata</taxon>
        <taxon>Leptocardii</taxon>
        <taxon>Amphioxiformes</taxon>
        <taxon>Branchiostomatidae</taxon>
        <taxon>Branchiostoma</taxon>
    </lineage>
</organism>
<dbReference type="OrthoDB" id="5970825at2759"/>
<keyword evidence="3" id="KW-1185">Reference proteome</keyword>
<dbReference type="PANTHER" id="PTHR31664:SF8">
    <property type="entry name" value="DUF4440 DOMAIN-CONTAINING PROTEIN"/>
    <property type="match status" value="1"/>
</dbReference>
<protein>
    <submittedName>
        <fullName evidence="2">Hypp7418 protein</fullName>
    </submittedName>
</protein>
<dbReference type="Pfam" id="PF14534">
    <property type="entry name" value="DUF4440"/>
    <property type="match status" value="1"/>
</dbReference>
<dbReference type="EMBL" id="OV696699">
    <property type="protein sequence ID" value="CAH1245002.1"/>
    <property type="molecule type" value="Genomic_DNA"/>
</dbReference>
<feature type="domain" description="DUF4440" evidence="1">
    <location>
        <begin position="8"/>
        <end position="113"/>
    </location>
</feature>
<evidence type="ECO:0000259" key="1">
    <source>
        <dbReference type="Pfam" id="PF14534"/>
    </source>
</evidence>
<sequence length="125" mass="13776">MADLKAVIAANNEKFMACFKANDMKGLANLYTEDCKLMPTGSDTLHGREGPEKVFSGAWAGGVRAVELKIEEVGPMGSDVIYERSTYTMTTEDGSVFDAGKFVVIWKKVGGEWFMYIDIFNTNKA</sequence>
<accession>A0A8J9Z0L8</accession>
<evidence type="ECO:0000313" key="2">
    <source>
        <dbReference type="EMBL" id="CAH1245002.1"/>
    </source>
</evidence>
<reference evidence="2" key="1">
    <citation type="submission" date="2022-01" db="EMBL/GenBank/DDBJ databases">
        <authorList>
            <person name="Braso-Vives M."/>
        </authorList>
    </citation>
    <scope>NUCLEOTIDE SEQUENCE</scope>
</reference>